<protein>
    <submittedName>
        <fullName evidence="3">Fructose-1,6-bisphosphatase</fullName>
        <ecNumber evidence="3">3.1.3.11</ecNumber>
    </submittedName>
</protein>
<dbReference type="PATRIC" id="fig|1265818.5.peg.1616"/>
<dbReference type="STRING" id="1265818.MAQA_08038"/>
<proteinExistence type="predicted"/>
<dbReference type="InterPro" id="IPR009164">
    <property type="entry name" value="FBPtase_class3"/>
</dbReference>
<gene>
    <name evidence="3" type="ORF">MAQA_08038</name>
</gene>
<accession>W7AV69</accession>
<keyword evidence="4" id="KW-1185">Reference proteome</keyword>
<reference evidence="3 4" key="1">
    <citation type="journal article" date="2014" name="Int. J. Syst. Evol. Microbiol.">
        <title>Listeria floridensis sp. nov., Listeria aquatica sp. nov., Listeria cornellensis sp. nov., Listeria riparia sp. nov. and Listeria grandensis sp. nov., from agricultural and natural environments.</title>
        <authorList>
            <person name="den Bakker H.C."/>
            <person name="Warchocki S."/>
            <person name="Wright E.M."/>
            <person name="Allred A.F."/>
            <person name="Ahlstrom C."/>
            <person name="Manuel C.S."/>
            <person name="Stasiewicz M.J."/>
            <person name="Burrell A."/>
            <person name="Roof S."/>
            <person name="Strawn L."/>
            <person name="Fortes E.D."/>
            <person name="Nightingale K.K."/>
            <person name="Kephart D."/>
            <person name="Wiedmann M."/>
        </authorList>
    </citation>
    <scope>NUCLEOTIDE SEQUENCE [LARGE SCALE GENOMIC DNA]</scope>
    <source>
        <strain evidence="3 4">FSL S10-1188</strain>
    </source>
</reference>
<evidence type="ECO:0000313" key="3">
    <source>
        <dbReference type="EMBL" id="EUJ19024.1"/>
    </source>
</evidence>
<comment type="caution">
    <text evidence="3">The sequence shown here is derived from an EMBL/GenBank/DDBJ whole genome shotgun (WGS) entry which is preliminary data.</text>
</comment>
<dbReference type="Proteomes" id="UP000019246">
    <property type="component" value="Unassembled WGS sequence"/>
</dbReference>
<keyword evidence="1 3" id="KW-0378">Hydrolase</keyword>
<name>W7AV69_9LIST</name>
<keyword evidence="2" id="KW-0464">Manganese</keyword>
<dbReference type="EC" id="3.1.3.11" evidence="3"/>
<dbReference type="AlphaFoldDB" id="W7AV69"/>
<evidence type="ECO:0000313" key="4">
    <source>
        <dbReference type="Proteomes" id="UP000019246"/>
    </source>
</evidence>
<dbReference type="EMBL" id="AOCG01000008">
    <property type="protein sequence ID" value="EUJ19024.1"/>
    <property type="molecule type" value="Genomic_DNA"/>
</dbReference>
<evidence type="ECO:0000256" key="2">
    <source>
        <dbReference type="ARBA" id="ARBA00023211"/>
    </source>
</evidence>
<dbReference type="GO" id="GO:0006094">
    <property type="term" value="P:gluconeogenesis"/>
    <property type="evidence" value="ECO:0007669"/>
    <property type="project" value="InterPro"/>
</dbReference>
<evidence type="ECO:0000256" key="1">
    <source>
        <dbReference type="ARBA" id="ARBA00022801"/>
    </source>
</evidence>
<dbReference type="GO" id="GO:0042132">
    <property type="term" value="F:fructose 1,6-bisphosphate 1-phosphatase activity"/>
    <property type="evidence" value="ECO:0007669"/>
    <property type="project" value="UniProtKB-EC"/>
</dbReference>
<organism evidence="3 4">
    <name type="scientific">Listeria aquatica FSL S10-1188</name>
    <dbReference type="NCBI Taxonomy" id="1265818"/>
    <lineage>
        <taxon>Bacteria</taxon>
        <taxon>Bacillati</taxon>
        <taxon>Bacillota</taxon>
        <taxon>Bacilli</taxon>
        <taxon>Bacillales</taxon>
        <taxon>Listeriaceae</taxon>
        <taxon>Listeria</taxon>
    </lineage>
</organism>
<dbReference type="Pfam" id="PF06874">
    <property type="entry name" value="FBPase_2"/>
    <property type="match status" value="1"/>
</dbReference>
<sequence length="152" mass="17255">MKKKNPYYNLRNNPETCDMILKEFGLDTCGHIINGHTPVKEGKGESPIKANGKMLVIDGGFSPSYHKTTGLAGYTLLFNSYGLQLASHQPFTSTEEAIKNETDILSTRQVIETEIERKRVRDTDNGQELIRQAEELKQLLNAYLKGYLNEYR</sequence>